<sequence length="283" mass="32264">MPELPSELERDIFELAFESSNRDLTFKLTLCLVARRVHLWIDQLFYRMLSLADNQRATRFLRVIQANLKPAGFFAAVKNLCLTYYVMGTTACQILAACTDVESLACWIDSEDTPQLPLLIGRLPLRRLSIEADHFSRIPVTPSTWLSSLTHIELVPWGKNDYLASTLSRLAHLPCLTHVSLGAAHMNGELVGLVCSSCPHLQVLLLRSSSDDREFSDEDSIPNLYRKLNLQESAHDYRIIMQRDPKGFDHVENWEAAYFARSDMWSHAEVTMEEQKALSIRNV</sequence>
<evidence type="ECO:0000313" key="2">
    <source>
        <dbReference type="Proteomes" id="UP000620124"/>
    </source>
</evidence>
<accession>A0A8H7CYE3</accession>
<reference evidence="1" key="1">
    <citation type="submission" date="2020-05" db="EMBL/GenBank/DDBJ databases">
        <title>Mycena genomes resolve the evolution of fungal bioluminescence.</title>
        <authorList>
            <person name="Tsai I.J."/>
        </authorList>
    </citation>
    <scope>NUCLEOTIDE SEQUENCE</scope>
    <source>
        <strain evidence="1">CCC161011</strain>
    </source>
</reference>
<protein>
    <submittedName>
        <fullName evidence="1">Zn(2)-C6 fungal-type domain-containing protein</fullName>
    </submittedName>
</protein>
<dbReference type="EMBL" id="JACAZI010000009">
    <property type="protein sequence ID" value="KAF7352737.1"/>
    <property type="molecule type" value="Genomic_DNA"/>
</dbReference>
<dbReference type="InterPro" id="IPR032675">
    <property type="entry name" value="LRR_dom_sf"/>
</dbReference>
<dbReference type="AlphaFoldDB" id="A0A8H7CYE3"/>
<dbReference type="Proteomes" id="UP000620124">
    <property type="component" value="Unassembled WGS sequence"/>
</dbReference>
<keyword evidence="2" id="KW-1185">Reference proteome</keyword>
<proteinExistence type="predicted"/>
<comment type="caution">
    <text evidence="1">The sequence shown here is derived from an EMBL/GenBank/DDBJ whole genome shotgun (WGS) entry which is preliminary data.</text>
</comment>
<organism evidence="1 2">
    <name type="scientific">Mycena venus</name>
    <dbReference type="NCBI Taxonomy" id="2733690"/>
    <lineage>
        <taxon>Eukaryota</taxon>
        <taxon>Fungi</taxon>
        <taxon>Dikarya</taxon>
        <taxon>Basidiomycota</taxon>
        <taxon>Agaricomycotina</taxon>
        <taxon>Agaricomycetes</taxon>
        <taxon>Agaricomycetidae</taxon>
        <taxon>Agaricales</taxon>
        <taxon>Marasmiineae</taxon>
        <taxon>Mycenaceae</taxon>
        <taxon>Mycena</taxon>
    </lineage>
</organism>
<evidence type="ECO:0000313" key="1">
    <source>
        <dbReference type="EMBL" id="KAF7352737.1"/>
    </source>
</evidence>
<dbReference type="Gene3D" id="3.80.10.10">
    <property type="entry name" value="Ribonuclease Inhibitor"/>
    <property type="match status" value="1"/>
</dbReference>
<name>A0A8H7CYE3_9AGAR</name>
<dbReference type="OrthoDB" id="3145912at2759"/>
<dbReference type="SUPFAM" id="SSF52047">
    <property type="entry name" value="RNI-like"/>
    <property type="match status" value="1"/>
</dbReference>
<gene>
    <name evidence="1" type="ORF">MVEN_01239900</name>
</gene>